<evidence type="ECO:0000313" key="2">
    <source>
        <dbReference type="EMBL" id="AMW99911.1"/>
    </source>
</evidence>
<dbReference type="OrthoDB" id="110250at2"/>
<keyword evidence="1" id="KW-1133">Transmembrane helix</keyword>
<protein>
    <recommendedName>
        <fullName evidence="4">Metal-dependent hydrolase</fullName>
    </recommendedName>
</protein>
<sequence length="330" mass="37620">MDSGTHLVMGIALGGLAMVDPVVAGSSSTSMAVITSVIIGSQAPDIDTVLKLRSNAIYIRHHRGITHSIPAVLLWPILISSVFFLVFPHTNFLHLWLWTFLAVFLHVFVDIFNAYGTQALRPFSKRWVALGWINTFDPIIFALHVIALMFWAFGANPVPTMFSLYSVVFIYYVVRFFLQRSVKKAVHNTIPDAKKIILSPTSRFFQYRVAANSATHHYVGRAYGRSITIYDKFKIEPLPDTPLFHKVLEDPNFKTFVSFSPLYRWEVNQLGDGKTEVRLIDLRYRSNNYYPFVAIAHLTKDLTIVKSFTGWIFSEDKLQKKLVVKSEGIR</sequence>
<dbReference type="InterPro" id="IPR007404">
    <property type="entry name" value="YdjM-like"/>
</dbReference>
<gene>
    <name evidence="2" type="ORF">ATY39_11045</name>
</gene>
<reference evidence="2 3" key="1">
    <citation type="journal article" date="2016" name="Genome Announc.">
        <title>Whole-Genome Sequence of Rummeliibacillus stabekisii Strain PP9 Isolated from Antarctic Soil.</title>
        <authorList>
            <person name="da Mota F.F."/>
            <person name="Vollu R.E."/>
            <person name="Jurelevicius D."/>
            <person name="Seldin L."/>
        </authorList>
    </citation>
    <scope>NUCLEOTIDE SEQUENCE [LARGE SCALE GENOMIC DNA]</scope>
    <source>
        <strain evidence="2 3">PP9</strain>
    </source>
</reference>
<keyword evidence="3" id="KW-1185">Reference proteome</keyword>
<evidence type="ECO:0000313" key="3">
    <source>
        <dbReference type="Proteomes" id="UP000076021"/>
    </source>
</evidence>
<dbReference type="KEGG" id="rst:ATY39_11045"/>
<dbReference type="PANTHER" id="PTHR40031">
    <property type="entry name" value="HYPOTHETICAL MEMBRANE SPANNING PROTEIN"/>
    <property type="match status" value="1"/>
</dbReference>
<dbReference type="Pfam" id="PF04307">
    <property type="entry name" value="YdjM"/>
    <property type="match status" value="1"/>
</dbReference>
<feature type="transmembrane region" description="Helical" evidence="1">
    <location>
        <begin position="159"/>
        <end position="178"/>
    </location>
</feature>
<dbReference type="Proteomes" id="UP000076021">
    <property type="component" value="Chromosome"/>
</dbReference>
<evidence type="ECO:0000256" key="1">
    <source>
        <dbReference type="SAM" id="Phobius"/>
    </source>
</evidence>
<dbReference type="RefSeq" id="WP_066789725.1">
    <property type="nucleotide sequence ID" value="NZ_CP014806.1"/>
</dbReference>
<feature type="transmembrane region" description="Helical" evidence="1">
    <location>
        <begin position="127"/>
        <end position="153"/>
    </location>
</feature>
<feature type="transmembrane region" description="Helical" evidence="1">
    <location>
        <begin position="95"/>
        <end position="115"/>
    </location>
</feature>
<name>A0A143HFA0_9BACL</name>
<evidence type="ECO:0008006" key="4">
    <source>
        <dbReference type="Google" id="ProtNLM"/>
    </source>
</evidence>
<keyword evidence="1" id="KW-0472">Membrane</keyword>
<organism evidence="2 3">
    <name type="scientific">Rummeliibacillus stabekisii</name>
    <dbReference type="NCBI Taxonomy" id="241244"/>
    <lineage>
        <taxon>Bacteria</taxon>
        <taxon>Bacillati</taxon>
        <taxon>Bacillota</taxon>
        <taxon>Bacilli</taxon>
        <taxon>Bacillales</taxon>
        <taxon>Caryophanaceae</taxon>
        <taxon>Rummeliibacillus</taxon>
    </lineage>
</organism>
<keyword evidence="1" id="KW-0812">Transmembrane</keyword>
<feature type="transmembrane region" description="Helical" evidence="1">
    <location>
        <begin position="69"/>
        <end position="89"/>
    </location>
</feature>
<dbReference type="AlphaFoldDB" id="A0A143HFA0"/>
<dbReference type="PANTHER" id="PTHR40031:SF1">
    <property type="entry name" value="MEMBRANE-BOUND METAL-DEPENDENT HYDROLASE"/>
    <property type="match status" value="1"/>
</dbReference>
<dbReference type="STRING" id="241244.ATY39_11045"/>
<accession>A0A143HFA0</accession>
<dbReference type="InterPro" id="IPR053170">
    <property type="entry name" value="Transcription_regulator"/>
</dbReference>
<proteinExistence type="predicted"/>
<dbReference type="EMBL" id="CP014806">
    <property type="protein sequence ID" value="AMW99911.1"/>
    <property type="molecule type" value="Genomic_DNA"/>
</dbReference>
<reference evidence="3" key="2">
    <citation type="submission" date="2016-03" db="EMBL/GenBank/DDBJ databases">
        <authorList>
            <person name="Ploux O."/>
        </authorList>
    </citation>
    <scope>NUCLEOTIDE SEQUENCE [LARGE SCALE GENOMIC DNA]</scope>
    <source>
        <strain evidence="3">PP9</strain>
    </source>
</reference>